<protein>
    <recommendedName>
        <fullName evidence="11">Zinc metalloprotease</fullName>
        <ecNumber evidence="11">3.4.24.-</ecNumber>
    </recommendedName>
</protein>
<evidence type="ECO:0000259" key="12">
    <source>
        <dbReference type="PROSITE" id="PS50106"/>
    </source>
</evidence>
<dbReference type="Gene3D" id="2.30.42.10">
    <property type="match status" value="1"/>
</dbReference>
<dbReference type="SUPFAM" id="SSF50156">
    <property type="entry name" value="PDZ domain-like"/>
    <property type="match status" value="1"/>
</dbReference>
<dbReference type="RefSeq" id="WP_091264477.1">
    <property type="nucleotide sequence ID" value="NZ_FNFK01000002.1"/>
</dbReference>
<dbReference type="Pfam" id="PF17820">
    <property type="entry name" value="PDZ_6"/>
    <property type="match status" value="1"/>
</dbReference>
<comment type="subcellular location">
    <subcellularLocation>
        <location evidence="2">Membrane</location>
        <topology evidence="2">Multi-pass membrane protein</topology>
    </subcellularLocation>
</comment>
<dbReference type="InterPro" id="IPR041489">
    <property type="entry name" value="PDZ_6"/>
</dbReference>
<dbReference type="Proteomes" id="UP000199433">
    <property type="component" value="Unassembled WGS sequence"/>
</dbReference>
<dbReference type="GO" id="GO:0016020">
    <property type="term" value="C:membrane"/>
    <property type="evidence" value="ECO:0007669"/>
    <property type="project" value="UniProtKB-SubCell"/>
</dbReference>
<keyword evidence="8" id="KW-1133">Transmembrane helix</keyword>
<evidence type="ECO:0000256" key="6">
    <source>
        <dbReference type="ARBA" id="ARBA00022801"/>
    </source>
</evidence>
<comment type="cofactor">
    <cofactor evidence="1 11">
        <name>Zn(2+)</name>
        <dbReference type="ChEBI" id="CHEBI:29105"/>
    </cofactor>
</comment>
<proteinExistence type="inferred from homology"/>
<dbReference type="NCBIfam" id="TIGR00054">
    <property type="entry name" value="RIP metalloprotease RseP"/>
    <property type="match status" value="1"/>
</dbReference>
<organism evidence="13 14">
    <name type="scientific">Alkalibacterium thalassium</name>
    <dbReference type="NCBI Taxonomy" id="426701"/>
    <lineage>
        <taxon>Bacteria</taxon>
        <taxon>Bacillati</taxon>
        <taxon>Bacillota</taxon>
        <taxon>Bacilli</taxon>
        <taxon>Lactobacillales</taxon>
        <taxon>Carnobacteriaceae</taxon>
        <taxon>Alkalibacterium</taxon>
    </lineage>
</organism>
<evidence type="ECO:0000256" key="3">
    <source>
        <dbReference type="ARBA" id="ARBA00007931"/>
    </source>
</evidence>
<evidence type="ECO:0000256" key="9">
    <source>
        <dbReference type="ARBA" id="ARBA00023049"/>
    </source>
</evidence>
<dbReference type="EMBL" id="FNFK01000002">
    <property type="protein sequence ID" value="SDJ69911.1"/>
    <property type="molecule type" value="Genomic_DNA"/>
</dbReference>
<dbReference type="AlphaFoldDB" id="A0A1G8VUW3"/>
<keyword evidence="11" id="KW-0479">Metal-binding</keyword>
<evidence type="ECO:0000256" key="7">
    <source>
        <dbReference type="ARBA" id="ARBA00022833"/>
    </source>
</evidence>
<accession>A0A1G8VUW3</accession>
<dbReference type="InterPro" id="IPR004387">
    <property type="entry name" value="Pept_M50_Zn"/>
</dbReference>
<dbReference type="CDD" id="cd06163">
    <property type="entry name" value="S2P-M50_PDZ_RseP-like"/>
    <property type="match status" value="1"/>
</dbReference>
<feature type="domain" description="PDZ" evidence="12">
    <location>
        <begin position="204"/>
        <end position="249"/>
    </location>
</feature>
<dbReference type="GO" id="GO:0006508">
    <property type="term" value="P:proteolysis"/>
    <property type="evidence" value="ECO:0007669"/>
    <property type="project" value="UniProtKB-KW"/>
</dbReference>
<evidence type="ECO:0000256" key="11">
    <source>
        <dbReference type="RuleBase" id="RU362031"/>
    </source>
</evidence>
<reference evidence="14" key="1">
    <citation type="submission" date="2016-10" db="EMBL/GenBank/DDBJ databases">
        <authorList>
            <person name="Varghese N."/>
            <person name="Submissions S."/>
        </authorList>
    </citation>
    <scope>NUCLEOTIDE SEQUENCE [LARGE SCALE GENOMIC DNA]</scope>
    <source>
        <strain evidence="14">DSM 19181</strain>
    </source>
</reference>
<keyword evidence="6 11" id="KW-0378">Hydrolase</keyword>
<dbReference type="OrthoDB" id="9782003at2"/>
<evidence type="ECO:0000256" key="2">
    <source>
        <dbReference type="ARBA" id="ARBA00004141"/>
    </source>
</evidence>
<keyword evidence="9 11" id="KW-0482">Metalloprotease</keyword>
<evidence type="ECO:0000256" key="4">
    <source>
        <dbReference type="ARBA" id="ARBA00022670"/>
    </source>
</evidence>
<evidence type="ECO:0000256" key="1">
    <source>
        <dbReference type="ARBA" id="ARBA00001947"/>
    </source>
</evidence>
<dbReference type="SMART" id="SM00228">
    <property type="entry name" value="PDZ"/>
    <property type="match status" value="1"/>
</dbReference>
<evidence type="ECO:0000256" key="8">
    <source>
        <dbReference type="ARBA" id="ARBA00022989"/>
    </source>
</evidence>
<name>A0A1G8VUW3_9LACT</name>
<sequence>MIQTILAFALVFGIIVIIHEFGHFYFAKRAGILVREFAIGFGPKIFHHRKGETTYTIRLLPVGGYVRMAGYEEEADIRPGMTVSLSLDDQDKVEKIDLQSKDAALDTVPLEVTDFNFDENLFIAGRVGFDTEVKRYEVNHDALLVEKDGTSLQIAPKDRQFQSASLGNRMMTNFAGPMNNFILAIIAFTALAFLQGGVPSQEPLIGAVEEGSPAAEAGLEEGDRVLSIDDEEVGSWNEMVLIIQDSPEEAMTFDIETADGERVQQTITPYSYDSGNEVVGRIGIETFVDDSLTARLTFGFTETWFIITQIVTLLGSFFTSGFSVDQLGGPVAIYATTEVVVQAGIFGLIRWIGILSVNLGIMNLLPIPALDGGKLLLNLIEGVRKKPLSQEKEGYITLIGVLFLLILMLLVTWNDIQTFFLN</sequence>
<dbReference type="PANTHER" id="PTHR42837:SF2">
    <property type="entry name" value="MEMBRANE METALLOPROTEASE ARASP2, CHLOROPLASTIC-RELATED"/>
    <property type="match status" value="1"/>
</dbReference>
<dbReference type="STRING" id="426701.SAMN04488098_1002112"/>
<evidence type="ECO:0000313" key="14">
    <source>
        <dbReference type="Proteomes" id="UP000199433"/>
    </source>
</evidence>
<evidence type="ECO:0000313" key="13">
    <source>
        <dbReference type="EMBL" id="SDJ69911.1"/>
    </source>
</evidence>
<dbReference type="InterPro" id="IPR036034">
    <property type="entry name" value="PDZ_sf"/>
</dbReference>
<gene>
    <name evidence="13" type="ORF">SAMN04488098_1002112</name>
</gene>
<keyword evidence="10" id="KW-0472">Membrane</keyword>
<dbReference type="PANTHER" id="PTHR42837">
    <property type="entry name" value="REGULATOR OF SIGMA-E PROTEASE RSEP"/>
    <property type="match status" value="1"/>
</dbReference>
<dbReference type="GO" id="GO:0004222">
    <property type="term" value="F:metalloendopeptidase activity"/>
    <property type="evidence" value="ECO:0007669"/>
    <property type="project" value="InterPro"/>
</dbReference>
<evidence type="ECO:0000256" key="5">
    <source>
        <dbReference type="ARBA" id="ARBA00022692"/>
    </source>
</evidence>
<dbReference type="CDD" id="cd23081">
    <property type="entry name" value="cpPDZ_EcRseP-like"/>
    <property type="match status" value="1"/>
</dbReference>
<dbReference type="Pfam" id="PF02163">
    <property type="entry name" value="Peptidase_M50"/>
    <property type="match status" value="1"/>
</dbReference>
<keyword evidence="7 11" id="KW-0862">Zinc</keyword>
<keyword evidence="4 13" id="KW-0645">Protease</keyword>
<keyword evidence="14" id="KW-1185">Reference proteome</keyword>
<dbReference type="InterPro" id="IPR001478">
    <property type="entry name" value="PDZ"/>
</dbReference>
<dbReference type="InterPro" id="IPR008915">
    <property type="entry name" value="Peptidase_M50"/>
</dbReference>
<evidence type="ECO:0000256" key="10">
    <source>
        <dbReference type="ARBA" id="ARBA00023136"/>
    </source>
</evidence>
<dbReference type="EC" id="3.4.24.-" evidence="11"/>
<dbReference type="GO" id="GO:0046872">
    <property type="term" value="F:metal ion binding"/>
    <property type="evidence" value="ECO:0007669"/>
    <property type="project" value="UniProtKB-KW"/>
</dbReference>
<comment type="similarity">
    <text evidence="3 11">Belongs to the peptidase M50B family.</text>
</comment>
<dbReference type="PROSITE" id="PS50106">
    <property type="entry name" value="PDZ"/>
    <property type="match status" value="1"/>
</dbReference>
<keyword evidence="5" id="KW-0812">Transmembrane</keyword>